<comment type="caution">
    <text evidence="2">The sequence shown here is derived from an EMBL/GenBank/DDBJ whole genome shotgun (WGS) entry which is preliminary data.</text>
</comment>
<keyword evidence="1" id="KW-1133">Transmembrane helix</keyword>
<keyword evidence="3" id="KW-1185">Reference proteome</keyword>
<dbReference type="EMBL" id="NIPO01000001">
    <property type="protein sequence ID" value="PJR03973.1"/>
    <property type="molecule type" value="Genomic_DNA"/>
</dbReference>
<keyword evidence="1" id="KW-0812">Transmembrane</keyword>
<name>A0A2M9R5C8_9FLAO</name>
<accession>A0A2M9R5C8</accession>
<dbReference type="OrthoDB" id="9811889at2"/>
<gene>
    <name evidence="2" type="ORF">CDL10_05095</name>
</gene>
<reference evidence="2 3" key="1">
    <citation type="submission" date="2017-06" db="EMBL/GenBank/DDBJ databases">
        <title>Description of Avrilella dinanensis gen. nov. sp. nov.</title>
        <authorList>
            <person name="Leyer C."/>
            <person name="Sassi M."/>
            <person name="Minet J."/>
            <person name="Kayal S."/>
            <person name="Cattoir V."/>
        </authorList>
    </citation>
    <scope>NUCLEOTIDE SEQUENCE [LARGE SCALE GENOMIC DNA]</scope>
    <source>
        <strain evidence="2 3">UR159</strain>
    </source>
</reference>
<evidence type="ECO:0000256" key="1">
    <source>
        <dbReference type="SAM" id="Phobius"/>
    </source>
</evidence>
<keyword evidence="1" id="KW-0472">Membrane</keyword>
<dbReference type="Proteomes" id="UP000231960">
    <property type="component" value="Unassembled WGS sequence"/>
</dbReference>
<sequence length="136" mass="15654">MIGHLSKKSVVVFSVIILIIILFAGISAYKWRGSSFVYEEVILDSEIDIYVNTVRVSRGGVYLNDKYTISTAWRKDCKTNMEIRSQGIKDFSPPYRLIKPKGSLFYIIRHDTLCFELPSNDRFTDPTFKDLFGTLN</sequence>
<protein>
    <submittedName>
        <fullName evidence="2">Uncharacterized protein</fullName>
    </submittedName>
</protein>
<evidence type="ECO:0000313" key="2">
    <source>
        <dbReference type="EMBL" id="PJR03973.1"/>
    </source>
</evidence>
<feature type="transmembrane region" description="Helical" evidence="1">
    <location>
        <begin position="12"/>
        <end position="29"/>
    </location>
</feature>
<organism evidence="2 3">
    <name type="scientific">Avrilella dinanensis</name>
    <dbReference type="NCBI Taxonomy" id="2008672"/>
    <lineage>
        <taxon>Bacteria</taxon>
        <taxon>Pseudomonadati</taxon>
        <taxon>Bacteroidota</taxon>
        <taxon>Flavobacteriia</taxon>
        <taxon>Flavobacteriales</taxon>
        <taxon>Flavobacteriaceae</taxon>
        <taxon>Avrilella</taxon>
    </lineage>
</organism>
<proteinExistence type="predicted"/>
<evidence type="ECO:0000313" key="3">
    <source>
        <dbReference type="Proteomes" id="UP000231960"/>
    </source>
</evidence>
<dbReference type="AlphaFoldDB" id="A0A2M9R5C8"/>
<dbReference type="RefSeq" id="WP_100677538.1">
    <property type="nucleotide sequence ID" value="NZ_NIPO01000001.1"/>
</dbReference>